<name>A0A1H0IAD7_9ACTN</name>
<keyword evidence="1" id="KW-0812">Transmembrane</keyword>
<keyword evidence="1" id="KW-0472">Membrane</keyword>
<dbReference type="EMBL" id="FNIC01000007">
    <property type="protein sequence ID" value="SDO28368.1"/>
    <property type="molecule type" value="Genomic_DNA"/>
</dbReference>
<feature type="transmembrane region" description="Helical" evidence="1">
    <location>
        <begin position="108"/>
        <end position="127"/>
    </location>
</feature>
<protein>
    <submittedName>
        <fullName evidence="2">Uncharacterized protein</fullName>
    </submittedName>
</protein>
<sequence length="139" mass="14197">MTGQGTTKDRLLGLLLLVLALAMLGWLVADLAADRPVGGLMVAARVASVAFWLGLAWVALSDTRGLIGVVVAGGSVVLLLVAMAAGLLLTPDDFVGTTSKGPTTPEAARLLGAVLTGALVVGGVWAWRKLRRATQSGPR</sequence>
<reference evidence="2 3" key="1">
    <citation type="submission" date="2016-10" db="EMBL/GenBank/DDBJ databases">
        <authorList>
            <person name="de Groot N.N."/>
        </authorList>
    </citation>
    <scope>NUCLEOTIDE SEQUENCE [LARGE SCALE GENOMIC DNA]</scope>
    <source>
        <strain evidence="2 3">CGMCC 1.11147</strain>
    </source>
</reference>
<evidence type="ECO:0000256" key="1">
    <source>
        <dbReference type="SAM" id="Phobius"/>
    </source>
</evidence>
<feature type="transmembrane region" description="Helical" evidence="1">
    <location>
        <begin position="12"/>
        <end position="33"/>
    </location>
</feature>
<dbReference type="RefSeq" id="WP_091026316.1">
    <property type="nucleotide sequence ID" value="NZ_BKAE01000009.1"/>
</dbReference>
<accession>A0A1H0IAD7</accession>
<feature type="transmembrane region" description="Helical" evidence="1">
    <location>
        <begin position="66"/>
        <end position="88"/>
    </location>
</feature>
<keyword evidence="3" id="KW-1185">Reference proteome</keyword>
<dbReference type="STRING" id="1005944.SAMN05192576_3739"/>
<evidence type="ECO:0000313" key="2">
    <source>
        <dbReference type="EMBL" id="SDO28368.1"/>
    </source>
</evidence>
<keyword evidence="1" id="KW-1133">Transmembrane helix</keyword>
<dbReference type="AlphaFoldDB" id="A0A1H0IAD7"/>
<proteinExistence type="predicted"/>
<feature type="transmembrane region" description="Helical" evidence="1">
    <location>
        <begin position="39"/>
        <end position="59"/>
    </location>
</feature>
<organism evidence="2 3">
    <name type="scientific">Nocardioides szechwanensis</name>
    <dbReference type="NCBI Taxonomy" id="1005944"/>
    <lineage>
        <taxon>Bacteria</taxon>
        <taxon>Bacillati</taxon>
        <taxon>Actinomycetota</taxon>
        <taxon>Actinomycetes</taxon>
        <taxon>Propionibacteriales</taxon>
        <taxon>Nocardioidaceae</taxon>
        <taxon>Nocardioides</taxon>
    </lineage>
</organism>
<dbReference type="Proteomes" id="UP000199004">
    <property type="component" value="Unassembled WGS sequence"/>
</dbReference>
<evidence type="ECO:0000313" key="3">
    <source>
        <dbReference type="Proteomes" id="UP000199004"/>
    </source>
</evidence>
<gene>
    <name evidence="2" type="ORF">SAMN05192576_3739</name>
</gene>